<sequence>MQLSEHTNPSECGYSAWEKAIECRTRTEQSSQPIRHPSNVINYAVAGQSVRIDSQMLAPLQESIDIGLTSYSLTQIENHQHIIRAFWEKGLIHNDDIESLCHAVRVQDRNASTLLSTIIESGIAAISRKIEMRIDKLFPNQHRGFKKANKLRDLDLFVFGVYTDDHTQPELLIENSDFLQHIDSGLMALPSKNTQILYRKILNQLTKYSGIWQTDLTETHWRECWTPTVAIEVDRVAEFIESLNVENVNQIIEEYEKSEASEFIYSLSEEAEMCGYEPETQDFAEWYIECAKSEQAAGLARYNARKLDVNADSLSEFRQHIEVKTPLDKQLYSILEFTFKELTISSRNTLASFINKEEEAQFLGFVIQEQADNVMLNQSSQESYEHYMNAGEACEAYTIDFGNKGWVDDVVEFGTAMGIIKKTIVLVTDSLPDPQPVA</sequence>
<accession>A0A8H9IDY9</accession>
<protein>
    <submittedName>
        <fullName evidence="1">Uncharacterized protein</fullName>
    </submittedName>
</protein>
<organism evidence="1 2">
    <name type="scientific">Paraglaciecola chathamensis</name>
    <dbReference type="NCBI Taxonomy" id="368405"/>
    <lineage>
        <taxon>Bacteria</taxon>
        <taxon>Pseudomonadati</taxon>
        <taxon>Pseudomonadota</taxon>
        <taxon>Gammaproteobacteria</taxon>
        <taxon>Alteromonadales</taxon>
        <taxon>Alteromonadaceae</taxon>
        <taxon>Paraglaciecola</taxon>
    </lineage>
</organism>
<gene>
    <name evidence="1" type="ORF">GCM10011274_45980</name>
</gene>
<dbReference type="RefSeq" id="WP_191867352.1">
    <property type="nucleotide sequence ID" value="NZ_BMZC01000023.1"/>
</dbReference>
<reference evidence="1" key="1">
    <citation type="journal article" date="2014" name="Int. J. Syst. Evol. Microbiol.">
        <title>Complete genome sequence of Corynebacterium casei LMG S-19264T (=DSM 44701T), isolated from a smear-ripened cheese.</title>
        <authorList>
            <consortium name="US DOE Joint Genome Institute (JGI-PGF)"/>
            <person name="Walter F."/>
            <person name="Albersmeier A."/>
            <person name="Kalinowski J."/>
            <person name="Ruckert C."/>
        </authorList>
    </citation>
    <scope>NUCLEOTIDE SEQUENCE</scope>
    <source>
        <strain evidence="1">KCTC 32337</strain>
    </source>
</reference>
<evidence type="ECO:0000313" key="2">
    <source>
        <dbReference type="Proteomes" id="UP000622604"/>
    </source>
</evidence>
<dbReference type="EMBL" id="BMZC01000023">
    <property type="protein sequence ID" value="GGZ83161.1"/>
    <property type="molecule type" value="Genomic_DNA"/>
</dbReference>
<name>A0A8H9IDY9_9ALTE</name>
<evidence type="ECO:0000313" key="1">
    <source>
        <dbReference type="EMBL" id="GGZ83161.1"/>
    </source>
</evidence>
<dbReference type="AlphaFoldDB" id="A0A8H9IDY9"/>
<comment type="caution">
    <text evidence="1">The sequence shown here is derived from an EMBL/GenBank/DDBJ whole genome shotgun (WGS) entry which is preliminary data.</text>
</comment>
<reference evidence="1" key="2">
    <citation type="submission" date="2020-09" db="EMBL/GenBank/DDBJ databases">
        <authorList>
            <person name="Sun Q."/>
            <person name="Kim S."/>
        </authorList>
    </citation>
    <scope>NUCLEOTIDE SEQUENCE</scope>
    <source>
        <strain evidence="1">KCTC 32337</strain>
    </source>
</reference>
<proteinExistence type="predicted"/>
<dbReference type="Proteomes" id="UP000622604">
    <property type="component" value="Unassembled WGS sequence"/>
</dbReference>